<dbReference type="AlphaFoldDB" id="A0A9P0J802"/>
<dbReference type="InterPro" id="IPR036770">
    <property type="entry name" value="Ankyrin_rpt-contain_sf"/>
</dbReference>
<dbReference type="GO" id="GO:0034703">
    <property type="term" value="C:cation channel complex"/>
    <property type="evidence" value="ECO:0007669"/>
    <property type="project" value="TreeGrafter"/>
</dbReference>
<reference evidence="14" key="1">
    <citation type="submission" date="2022-02" db="EMBL/GenBank/DDBJ databases">
        <authorList>
            <person name="King R."/>
        </authorList>
    </citation>
    <scope>NUCLEOTIDE SEQUENCE</scope>
</reference>
<keyword evidence="8 12" id="KW-0472">Membrane</keyword>
<evidence type="ECO:0000256" key="11">
    <source>
        <dbReference type="SAM" id="MobiDB-lite"/>
    </source>
</evidence>
<gene>
    <name evidence="14" type="ORF">APHIGO_LOCUS8008</name>
</gene>
<dbReference type="PROSITE" id="PS50088">
    <property type="entry name" value="ANK_REPEAT"/>
    <property type="match status" value="1"/>
</dbReference>
<dbReference type="SMART" id="SM00248">
    <property type="entry name" value="ANK"/>
    <property type="match status" value="2"/>
</dbReference>
<keyword evidence="6 10" id="KW-0040">ANK repeat</keyword>
<dbReference type="GO" id="GO:0051480">
    <property type="term" value="P:regulation of cytosolic calcium ion concentration"/>
    <property type="evidence" value="ECO:0007669"/>
    <property type="project" value="TreeGrafter"/>
</dbReference>
<keyword evidence="15" id="KW-1185">Reference proteome</keyword>
<keyword evidence="7" id="KW-0406">Ion transport</keyword>
<accession>A0A9P0J802</accession>
<dbReference type="GO" id="GO:0070679">
    <property type="term" value="F:inositol 1,4,5 trisphosphate binding"/>
    <property type="evidence" value="ECO:0007669"/>
    <property type="project" value="TreeGrafter"/>
</dbReference>
<proteinExistence type="predicted"/>
<feature type="transmembrane region" description="Helical" evidence="12">
    <location>
        <begin position="615"/>
        <end position="637"/>
    </location>
</feature>
<dbReference type="PANTHER" id="PTHR10117:SF54">
    <property type="entry name" value="TRANSIENT RECEPTOR POTENTIAL-GAMMA PROTEIN"/>
    <property type="match status" value="1"/>
</dbReference>
<dbReference type="EMBL" id="OU899036">
    <property type="protein sequence ID" value="CAH1731257.1"/>
    <property type="molecule type" value="Genomic_DNA"/>
</dbReference>
<dbReference type="Pfam" id="PF00023">
    <property type="entry name" value="Ank"/>
    <property type="match status" value="2"/>
</dbReference>
<organism evidence="14 15">
    <name type="scientific">Aphis gossypii</name>
    <name type="common">Cotton aphid</name>
    <dbReference type="NCBI Taxonomy" id="80765"/>
    <lineage>
        <taxon>Eukaryota</taxon>
        <taxon>Metazoa</taxon>
        <taxon>Ecdysozoa</taxon>
        <taxon>Arthropoda</taxon>
        <taxon>Hexapoda</taxon>
        <taxon>Insecta</taxon>
        <taxon>Pterygota</taxon>
        <taxon>Neoptera</taxon>
        <taxon>Paraneoptera</taxon>
        <taxon>Hemiptera</taxon>
        <taxon>Sternorrhyncha</taxon>
        <taxon>Aphidomorpha</taxon>
        <taxon>Aphidoidea</taxon>
        <taxon>Aphididae</taxon>
        <taxon>Aphidini</taxon>
        <taxon>Aphis</taxon>
        <taxon>Aphis</taxon>
    </lineage>
</organism>
<dbReference type="GO" id="GO:0005886">
    <property type="term" value="C:plasma membrane"/>
    <property type="evidence" value="ECO:0007669"/>
    <property type="project" value="TreeGrafter"/>
</dbReference>
<dbReference type="SMART" id="SM01420">
    <property type="entry name" value="TRP_2"/>
    <property type="match status" value="1"/>
</dbReference>
<keyword evidence="2" id="KW-0813">Transport</keyword>
<comment type="subcellular location">
    <subcellularLocation>
        <location evidence="1">Membrane</location>
        <topology evidence="1">Multi-pass membrane protein</topology>
    </subcellularLocation>
</comment>
<dbReference type="GO" id="GO:0015279">
    <property type="term" value="F:store-operated calcium channel activity"/>
    <property type="evidence" value="ECO:0007669"/>
    <property type="project" value="TreeGrafter"/>
</dbReference>
<reference evidence="14" key="2">
    <citation type="submission" date="2022-10" db="EMBL/GenBank/DDBJ databases">
        <authorList>
            <consortium name="ENA_rothamsted_submissions"/>
            <consortium name="culmorum"/>
            <person name="King R."/>
        </authorList>
    </citation>
    <scope>NUCLEOTIDE SEQUENCE</scope>
</reference>
<feature type="transmembrane region" description="Helical" evidence="12">
    <location>
        <begin position="435"/>
        <end position="458"/>
    </location>
</feature>
<feature type="repeat" description="ANK" evidence="10">
    <location>
        <begin position="47"/>
        <end position="69"/>
    </location>
</feature>
<evidence type="ECO:0000256" key="5">
    <source>
        <dbReference type="ARBA" id="ARBA00022989"/>
    </source>
</evidence>
<feature type="compositionally biased region" description="Basic and acidic residues" evidence="11">
    <location>
        <begin position="116"/>
        <end position="125"/>
    </location>
</feature>
<evidence type="ECO:0000256" key="1">
    <source>
        <dbReference type="ARBA" id="ARBA00004141"/>
    </source>
</evidence>
<feature type="transmembrane region" description="Helical" evidence="12">
    <location>
        <begin position="518"/>
        <end position="539"/>
    </location>
</feature>
<dbReference type="InterPro" id="IPR002110">
    <property type="entry name" value="Ankyrin_rpt"/>
</dbReference>
<feature type="transmembrane region" description="Helical" evidence="12">
    <location>
        <begin position="478"/>
        <end position="497"/>
    </location>
</feature>
<keyword evidence="5 12" id="KW-1133">Transmembrane helix</keyword>
<evidence type="ECO:0000256" key="3">
    <source>
        <dbReference type="ARBA" id="ARBA00022692"/>
    </source>
</evidence>
<dbReference type="InterPro" id="IPR013555">
    <property type="entry name" value="TRP_dom"/>
</dbReference>
<dbReference type="Proteomes" id="UP001154329">
    <property type="component" value="Chromosome 3"/>
</dbReference>
<dbReference type="Gene3D" id="1.25.40.20">
    <property type="entry name" value="Ankyrin repeat-containing domain"/>
    <property type="match status" value="1"/>
</dbReference>
<feature type="region of interest" description="Disordered" evidence="11">
    <location>
        <begin position="108"/>
        <end position="136"/>
    </location>
</feature>
<keyword evidence="4" id="KW-0677">Repeat</keyword>
<feature type="transmembrane region" description="Helical" evidence="12">
    <location>
        <begin position="365"/>
        <end position="384"/>
    </location>
</feature>
<keyword evidence="3 12" id="KW-0812">Transmembrane</keyword>
<feature type="domain" description="Transient receptor ion channel" evidence="13">
    <location>
        <begin position="173"/>
        <end position="239"/>
    </location>
</feature>
<dbReference type="SUPFAM" id="SSF48403">
    <property type="entry name" value="Ankyrin repeat"/>
    <property type="match status" value="1"/>
</dbReference>
<dbReference type="InterPro" id="IPR002153">
    <property type="entry name" value="TRPC_channel"/>
</dbReference>
<evidence type="ECO:0000313" key="14">
    <source>
        <dbReference type="EMBL" id="CAH1731257.1"/>
    </source>
</evidence>
<evidence type="ECO:0000256" key="7">
    <source>
        <dbReference type="ARBA" id="ARBA00023065"/>
    </source>
</evidence>
<dbReference type="Pfam" id="PF08344">
    <property type="entry name" value="TRP_2"/>
    <property type="match status" value="1"/>
</dbReference>
<evidence type="ECO:0000256" key="9">
    <source>
        <dbReference type="ARBA" id="ARBA00023303"/>
    </source>
</evidence>
<feature type="transmembrane region" description="Helical" evidence="12">
    <location>
        <begin position="331"/>
        <end position="353"/>
    </location>
</feature>
<evidence type="ECO:0000256" key="10">
    <source>
        <dbReference type="PROSITE-ProRule" id="PRU00023"/>
    </source>
</evidence>
<protein>
    <recommendedName>
        <fullName evidence="13">Transient receptor ion channel domain-containing protein</fullName>
    </recommendedName>
</protein>
<dbReference type="PANTHER" id="PTHR10117">
    <property type="entry name" value="TRANSIENT RECEPTOR POTENTIAL CHANNEL"/>
    <property type="match status" value="1"/>
</dbReference>
<dbReference type="PRINTS" id="PR01097">
    <property type="entry name" value="TRNSRECEPTRP"/>
</dbReference>
<dbReference type="PROSITE" id="PS50297">
    <property type="entry name" value="ANK_REP_REGION"/>
    <property type="match status" value="1"/>
</dbReference>
<keyword evidence="9" id="KW-0407">Ion channel</keyword>
<evidence type="ECO:0000259" key="13">
    <source>
        <dbReference type="SMART" id="SM01420"/>
    </source>
</evidence>
<evidence type="ECO:0000256" key="4">
    <source>
        <dbReference type="ARBA" id="ARBA00022737"/>
    </source>
</evidence>
<evidence type="ECO:0000256" key="6">
    <source>
        <dbReference type="ARBA" id="ARBA00023043"/>
    </source>
</evidence>
<dbReference type="InterPro" id="IPR005821">
    <property type="entry name" value="Ion_trans_dom"/>
</dbReference>
<evidence type="ECO:0000313" key="15">
    <source>
        <dbReference type="Proteomes" id="UP001154329"/>
    </source>
</evidence>
<evidence type="ECO:0000256" key="8">
    <source>
        <dbReference type="ARBA" id="ARBA00023136"/>
    </source>
</evidence>
<dbReference type="Pfam" id="PF00520">
    <property type="entry name" value="Ion_trans"/>
    <property type="match status" value="1"/>
</dbReference>
<evidence type="ECO:0000256" key="12">
    <source>
        <dbReference type="SAM" id="Phobius"/>
    </source>
</evidence>
<name>A0A9P0J802_APHGO</name>
<evidence type="ECO:0000256" key="2">
    <source>
        <dbReference type="ARBA" id="ARBA00022448"/>
    </source>
</evidence>
<sequence length="746" mass="84760">MSGQLYSFTDELTPQEQQFFALVESCDVPAIENYLETNRININMKKHGYTPLHLAVQNQCEPLLDLLLRQKDVKIGDLILLAITYDNLKMLDRLLEFDETNDRPGNRGKGCGWNRVRSDDDVKMDEPEDDGDSEEFPRFMTPLMLATQCGLYETVEYLVNRGHKLDRPHPPQCTCSERCMVSALSADVVSDSCKRLNGYWAISNPTFICTTSSSSDPVLECFRLHEELLRCGSAEQVHNATYTYMAAQVRQFAVEMIVNCRTSDEVKIMLRNRDGCKFRGQFPYPRLITAMDYKQKEFVAHTNIQQVLETAWLGDWIEWKSYTGPQKLMYLVWRFCMLPVTVALGVLAPNSGLNRSNRLPINRMFNSLVTYLVFLGLLFAHSNADKFKVRRGAPKLSTWLPIAVFVLGHAVEKTKLRLQQGPERFFRNMWNVFDTVKLTLFAMAFLCWALAGAQAGWVSDDLDRKYWHWSDPQLVAEGLFTVATVMAYLRLLFLCQLNYYIGPMQVSLGKVLHDFGKFATFLAIIMVAFTCGLGTYYSYYAGMVRKDPETGETVRQEDSFVTVPDTFKTLFWGIFCMTSLEAPNVVVGNEAHRPGGDGGGGPVDAETQSHRFTQLVGFGLFAAFEVLMVVVMMNMLIAAMSDTFQGVTENAEYEWLFGRTKVYVSYMLQDDMPPPFNLLPTTGLLFCAKRFASKSWRGYGRLPGDDGCGVDSDLDSRSTAAAPEFRELMAEIVKRYFTMHRPLVEH</sequence>